<evidence type="ECO:0000313" key="3">
    <source>
        <dbReference type="Proteomes" id="UP000613160"/>
    </source>
</evidence>
<dbReference type="AlphaFoldDB" id="A0A916XXB9"/>
<gene>
    <name evidence="2" type="ORF">GCM10011335_22010</name>
</gene>
<dbReference type="PANTHER" id="PTHR33164:SF43">
    <property type="entry name" value="HTH-TYPE TRANSCRIPTIONAL REPRESSOR YETL"/>
    <property type="match status" value="1"/>
</dbReference>
<dbReference type="Proteomes" id="UP000613160">
    <property type="component" value="Unassembled WGS sequence"/>
</dbReference>
<dbReference type="GO" id="GO:0006950">
    <property type="term" value="P:response to stress"/>
    <property type="evidence" value="ECO:0007669"/>
    <property type="project" value="TreeGrafter"/>
</dbReference>
<dbReference type="GO" id="GO:0003700">
    <property type="term" value="F:DNA-binding transcription factor activity"/>
    <property type="evidence" value="ECO:0007669"/>
    <property type="project" value="InterPro"/>
</dbReference>
<reference evidence="2" key="2">
    <citation type="submission" date="2020-09" db="EMBL/GenBank/DDBJ databases">
        <authorList>
            <person name="Sun Q."/>
            <person name="Zhou Y."/>
        </authorList>
    </citation>
    <scope>NUCLEOTIDE SEQUENCE</scope>
    <source>
        <strain evidence="2">CGMCC 1.15493</strain>
    </source>
</reference>
<sequence length="163" mass="17712">MEASPGSLVRLRINPAPSAALAADFVPTLLSVAKQTRAIFGLKLSAAGFHNGQDQMLLALQPDCPTTVSHLADTLGVRPSTVSKMLDRLIEKGFLARFADTRDARKTLVRITPAGVEAQRRIQTVWDAIAADLTQSLGEETDVLTEQLGKLDRHLASKLMRLR</sequence>
<comment type="caution">
    <text evidence="2">The sequence shown here is derived from an EMBL/GenBank/DDBJ whole genome shotgun (WGS) entry which is preliminary data.</text>
</comment>
<feature type="domain" description="HTH marR-type" evidence="1">
    <location>
        <begin position="22"/>
        <end position="153"/>
    </location>
</feature>
<dbReference type="InterPro" id="IPR000835">
    <property type="entry name" value="HTH_MarR-typ"/>
</dbReference>
<evidence type="ECO:0000313" key="2">
    <source>
        <dbReference type="EMBL" id="GGD18707.1"/>
    </source>
</evidence>
<name>A0A916XXB9_9HYPH</name>
<dbReference type="RefSeq" id="WP_188850640.1">
    <property type="nucleotide sequence ID" value="NZ_BMJJ01000004.1"/>
</dbReference>
<dbReference type="CDD" id="cd00090">
    <property type="entry name" value="HTH_ARSR"/>
    <property type="match status" value="1"/>
</dbReference>
<dbReference type="InterPro" id="IPR011991">
    <property type="entry name" value="ArsR-like_HTH"/>
</dbReference>
<dbReference type="InterPro" id="IPR036390">
    <property type="entry name" value="WH_DNA-bd_sf"/>
</dbReference>
<evidence type="ECO:0000259" key="1">
    <source>
        <dbReference type="PROSITE" id="PS50995"/>
    </source>
</evidence>
<proteinExistence type="predicted"/>
<dbReference type="EMBL" id="BMJJ01000004">
    <property type="protein sequence ID" value="GGD18707.1"/>
    <property type="molecule type" value="Genomic_DNA"/>
</dbReference>
<dbReference type="SUPFAM" id="SSF46785">
    <property type="entry name" value="Winged helix' DNA-binding domain"/>
    <property type="match status" value="1"/>
</dbReference>
<accession>A0A916XXB9</accession>
<keyword evidence="3" id="KW-1185">Reference proteome</keyword>
<dbReference type="PANTHER" id="PTHR33164">
    <property type="entry name" value="TRANSCRIPTIONAL REGULATOR, MARR FAMILY"/>
    <property type="match status" value="1"/>
</dbReference>
<dbReference type="PROSITE" id="PS50995">
    <property type="entry name" value="HTH_MARR_2"/>
    <property type="match status" value="1"/>
</dbReference>
<dbReference type="Pfam" id="PF01047">
    <property type="entry name" value="MarR"/>
    <property type="match status" value="1"/>
</dbReference>
<protein>
    <recommendedName>
        <fullName evidence="1">HTH marR-type domain-containing protein</fullName>
    </recommendedName>
</protein>
<dbReference type="InterPro" id="IPR036388">
    <property type="entry name" value="WH-like_DNA-bd_sf"/>
</dbReference>
<organism evidence="2 3">
    <name type="scientific">Aureimonas glaciei</name>
    <dbReference type="NCBI Taxonomy" id="1776957"/>
    <lineage>
        <taxon>Bacteria</taxon>
        <taxon>Pseudomonadati</taxon>
        <taxon>Pseudomonadota</taxon>
        <taxon>Alphaproteobacteria</taxon>
        <taxon>Hyphomicrobiales</taxon>
        <taxon>Aurantimonadaceae</taxon>
        <taxon>Aureimonas</taxon>
    </lineage>
</organism>
<dbReference type="SMART" id="SM00347">
    <property type="entry name" value="HTH_MARR"/>
    <property type="match status" value="1"/>
</dbReference>
<dbReference type="InterPro" id="IPR039422">
    <property type="entry name" value="MarR/SlyA-like"/>
</dbReference>
<reference evidence="2" key="1">
    <citation type="journal article" date="2014" name="Int. J. Syst. Evol. Microbiol.">
        <title>Complete genome sequence of Corynebacterium casei LMG S-19264T (=DSM 44701T), isolated from a smear-ripened cheese.</title>
        <authorList>
            <consortium name="US DOE Joint Genome Institute (JGI-PGF)"/>
            <person name="Walter F."/>
            <person name="Albersmeier A."/>
            <person name="Kalinowski J."/>
            <person name="Ruckert C."/>
        </authorList>
    </citation>
    <scope>NUCLEOTIDE SEQUENCE</scope>
    <source>
        <strain evidence="2">CGMCC 1.15493</strain>
    </source>
</reference>
<dbReference type="Gene3D" id="1.10.10.10">
    <property type="entry name" value="Winged helix-like DNA-binding domain superfamily/Winged helix DNA-binding domain"/>
    <property type="match status" value="1"/>
</dbReference>